<name>A0A849H6I8_9MICO</name>
<dbReference type="SUPFAM" id="SSF101386">
    <property type="entry name" value="all-alpha NTP pyrophosphatases"/>
    <property type="match status" value="1"/>
</dbReference>
<evidence type="ECO:0000313" key="3">
    <source>
        <dbReference type="Proteomes" id="UP000588586"/>
    </source>
</evidence>
<sequence>MSGRRGILAVVSDLEAIRVAAKAFREERDWEQFQDPKSVMLALVGEVGELAELLQWLPADRAKELIAEEPLHTRVSEELADVLVYLVGLAEQCGVDLGPEALAKIEKSALKHPVATSKGKAPRRV</sequence>
<evidence type="ECO:0000313" key="2">
    <source>
        <dbReference type="EMBL" id="NNM45396.1"/>
    </source>
</evidence>
<dbReference type="InterPro" id="IPR052555">
    <property type="entry name" value="dCTP_Pyrophosphatase"/>
</dbReference>
<feature type="domain" description="NTP pyrophosphohydrolase MazG-like" evidence="1">
    <location>
        <begin position="34"/>
        <end position="109"/>
    </location>
</feature>
<dbReference type="GO" id="GO:0042262">
    <property type="term" value="P:DNA protection"/>
    <property type="evidence" value="ECO:0007669"/>
    <property type="project" value="TreeGrafter"/>
</dbReference>
<dbReference type="PIRSF" id="PIRSF029826">
    <property type="entry name" value="UCP029826_pph"/>
    <property type="match status" value="1"/>
</dbReference>
<dbReference type="PANTHER" id="PTHR46523:SF1">
    <property type="entry name" value="DCTP PYROPHOSPHATASE 1"/>
    <property type="match status" value="1"/>
</dbReference>
<gene>
    <name evidence="2" type="ORF">HJG52_05170</name>
</gene>
<reference evidence="2 3" key="1">
    <citation type="submission" date="2020-04" db="EMBL/GenBank/DDBJ databases">
        <title>Knoellia sp. isolate from air conditioner.</title>
        <authorList>
            <person name="Chea S."/>
            <person name="Kim D.-U."/>
        </authorList>
    </citation>
    <scope>NUCLEOTIDE SEQUENCE [LARGE SCALE GENOMIC DNA]</scope>
    <source>
        <strain evidence="2 3">DB2414S</strain>
    </source>
</reference>
<dbReference type="InterPro" id="IPR004518">
    <property type="entry name" value="MazG-like_dom"/>
</dbReference>
<evidence type="ECO:0000259" key="1">
    <source>
        <dbReference type="Pfam" id="PF03819"/>
    </source>
</evidence>
<dbReference type="AlphaFoldDB" id="A0A849H6I8"/>
<comment type="caution">
    <text evidence="2">The sequence shown here is derived from an EMBL/GenBank/DDBJ whole genome shotgun (WGS) entry which is preliminary data.</text>
</comment>
<dbReference type="CDD" id="cd11537">
    <property type="entry name" value="NTP-PPase_RS21-C6_like"/>
    <property type="match status" value="1"/>
</dbReference>
<dbReference type="Pfam" id="PF03819">
    <property type="entry name" value="MazG"/>
    <property type="match status" value="1"/>
</dbReference>
<dbReference type="Gene3D" id="1.10.287.1080">
    <property type="entry name" value="MazG-like"/>
    <property type="match status" value="1"/>
</dbReference>
<protein>
    <submittedName>
        <fullName evidence="2">Nucleotide pyrophosphohydrolase</fullName>
    </submittedName>
</protein>
<keyword evidence="3" id="KW-1185">Reference proteome</keyword>
<organism evidence="2 3">
    <name type="scientific">Knoellia koreensis</name>
    <dbReference type="NCBI Taxonomy" id="2730921"/>
    <lineage>
        <taxon>Bacteria</taxon>
        <taxon>Bacillati</taxon>
        <taxon>Actinomycetota</taxon>
        <taxon>Actinomycetes</taxon>
        <taxon>Micrococcales</taxon>
        <taxon>Intrasporangiaceae</taxon>
        <taxon>Knoellia</taxon>
    </lineage>
</organism>
<dbReference type="GO" id="GO:0047840">
    <property type="term" value="F:dCTP diphosphatase activity"/>
    <property type="evidence" value="ECO:0007669"/>
    <property type="project" value="TreeGrafter"/>
</dbReference>
<dbReference type="GO" id="GO:0006253">
    <property type="term" value="P:dCTP catabolic process"/>
    <property type="evidence" value="ECO:0007669"/>
    <property type="project" value="TreeGrafter"/>
</dbReference>
<proteinExistence type="predicted"/>
<dbReference type="InterPro" id="IPR025984">
    <property type="entry name" value="DCTPP"/>
</dbReference>
<dbReference type="GO" id="GO:0005829">
    <property type="term" value="C:cytosol"/>
    <property type="evidence" value="ECO:0007669"/>
    <property type="project" value="TreeGrafter"/>
</dbReference>
<dbReference type="PANTHER" id="PTHR46523">
    <property type="entry name" value="DCTP PYROPHOSPHATASE 1"/>
    <property type="match status" value="1"/>
</dbReference>
<accession>A0A849H6I8</accession>
<keyword evidence="2" id="KW-0378">Hydrolase</keyword>
<dbReference type="EMBL" id="JABEPQ010000001">
    <property type="protein sequence ID" value="NNM45396.1"/>
    <property type="molecule type" value="Genomic_DNA"/>
</dbReference>
<dbReference type="Proteomes" id="UP000588586">
    <property type="component" value="Unassembled WGS sequence"/>
</dbReference>